<dbReference type="InterPro" id="IPR035466">
    <property type="entry name" value="GlmS/AgaS_SIS"/>
</dbReference>
<organism evidence="3 4">
    <name type="scientific">Cryptosporangium minutisporangium</name>
    <dbReference type="NCBI Taxonomy" id="113569"/>
    <lineage>
        <taxon>Bacteria</taxon>
        <taxon>Bacillati</taxon>
        <taxon>Actinomycetota</taxon>
        <taxon>Actinomycetes</taxon>
        <taxon>Cryptosporangiales</taxon>
        <taxon>Cryptosporangiaceae</taxon>
        <taxon>Cryptosporangium</taxon>
    </lineage>
</organism>
<dbReference type="SUPFAM" id="SSF53697">
    <property type="entry name" value="SIS domain"/>
    <property type="match status" value="1"/>
</dbReference>
<comment type="caution">
    <text evidence="3">The sequence shown here is derived from an EMBL/GenBank/DDBJ whole genome shotgun (WGS) entry which is preliminary data.</text>
</comment>
<dbReference type="PROSITE" id="PS51464">
    <property type="entry name" value="SIS"/>
    <property type="match status" value="1"/>
</dbReference>
<dbReference type="RefSeq" id="WP_345731343.1">
    <property type="nucleotide sequence ID" value="NZ_BAAAYN010000040.1"/>
</dbReference>
<dbReference type="InterPro" id="IPR046348">
    <property type="entry name" value="SIS_dom_sf"/>
</dbReference>
<protein>
    <submittedName>
        <fullName evidence="3">SIS domain-containing protein</fullName>
    </submittedName>
</protein>
<reference evidence="4" key="1">
    <citation type="journal article" date="2019" name="Int. J. Syst. Evol. Microbiol.">
        <title>The Global Catalogue of Microorganisms (GCM) 10K type strain sequencing project: providing services to taxonomists for standard genome sequencing and annotation.</title>
        <authorList>
            <consortium name="The Broad Institute Genomics Platform"/>
            <consortium name="The Broad Institute Genome Sequencing Center for Infectious Disease"/>
            <person name="Wu L."/>
            <person name="Ma J."/>
        </authorList>
    </citation>
    <scope>NUCLEOTIDE SEQUENCE [LARGE SCALE GENOMIC DNA]</scope>
    <source>
        <strain evidence="4">JCM 9458</strain>
    </source>
</reference>
<name>A0ABP6T6X3_9ACTN</name>
<dbReference type="PANTHER" id="PTHR10937">
    <property type="entry name" value="GLUCOSAMINE--FRUCTOSE-6-PHOSPHATE AMINOTRANSFERASE, ISOMERIZING"/>
    <property type="match status" value="1"/>
</dbReference>
<evidence type="ECO:0000313" key="4">
    <source>
        <dbReference type="Proteomes" id="UP001501676"/>
    </source>
</evidence>
<keyword evidence="4" id="KW-1185">Reference proteome</keyword>
<evidence type="ECO:0000259" key="2">
    <source>
        <dbReference type="PROSITE" id="PS51464"/>
    </source>
</evidence>
<sequence length="292" mass="30925">MDATAHEISSQPDVWERALTLADDAHAVVAAPGDRTLILGCGTSWFVAQSLAELREAAGFGETDALCASEYVPRRRYDRVVAITRSGTSTEVLDALRAVPSGTRRVAVTAVTGEAVDDLVDERLVLNFADETSVVQTRFPTTVLATARAAFGADLTHLVADGRAALAAPLPADPAAVDHLVFLGTGWTVGLAHEAALKAREAAQAWSESYPARDYRHGPVAVAGARSLVWSFGAVPESLDDVARSAGATPYRDTRDPLAQLVLAQRFAVALAAHRGLDPDRPRLLTRSVVLA</sequence>
<dbReference type="Gene3D" id="3.40.50.10490">
    <property type="entry name" value="Glucose-6-phosphate isomerase like protein, domain 1"/>
    <property type="match status" value="3"/>
</dbReference>
<proteinExistence type="predicted"/>
<dbReference type="Proteomes" id="UP001501676">
    <property type="component" value="Unassembled WGS sequence"/>
</dbReference>
<keyword evidence="1" id="KW-0677">Repeat</keyword>
<dbReference type="CDD" id="cd05008">
    <property type="entry name" value="SIS_GlmS_GlmD_1"/>
    <property type="match status" value="1"/>
</dbReference>
<dbReference type="InterPro" id="IPR001347">
    <property type="entry name" value="SIS_dom"/>
</dbReference>
<evidence type="ECO:0000313" key="3">
    <source>
        <dbReference type="EMBL" id="GAA3393088.1"/>
    </source>
</evidence>
<feature type="domain" description="SIS" evidence="2">
    <location>
        <begin position="25"/>
        <end position="163"/>
    </location>
</feature>
<dbReference type="EMBL" id="BAAAYN010000040">
    <property type="protein sequence ID" value="GAA3393088.1"/>
    <property type="molecule type" value="Genomic_DNA"/>
</dbReference>
<accession>A0ABP6T6X3</accession>
<gene>
    <name evidence="3" type="ORF">GCM10020369_57280</name>
</gene>
<evidence type="ECO:0000256" key="1">
    <source>
        <dbReference type="ARBA" id="ARBA00022737"/>
    </source>
</evidence>